<name>A0A5M6DHE9_9BACT</name>
<evidence type="ECO:0000313" key="4">
    <source>
        <dbReference type="Proteomes" id="UP000324479"/>
    </source>
</evidence>
<keyword evidence="2" id="KW-0472">Membrane</keyword>
<sequence length="109" mass="12110">MAKYDDLDTKQIFTIGIASVLVTVVTILAVQYVYHLLVQGHQVQLQADSSYQRQNNILVEQSDSVSQYGVDPANGNVTIPIEKAMELVVKENQSDSKEENDVPAEQDET</sequence>
<organism evidence="3 4">
    <name type="scientific">Roseiconus nitratireducens</name>
    <dbReference type="NCBI Taxonomy" id="2605748"/>
    <lineage>
        <taxon>Bacteria</taxon>
        <taxon>Pseudomonadati</taxon>
        <taxon>Planctomycetota</taxon>
        <taxon>Planctomycetia</taxon>
        <taxon>Pirellulales</taxon>
        <taxon>Pirellulaceae</taxon>
        <taxon>Roseiconus</taxon>
    </lineage>
</organism>
<evidence type="ECO:0000256" key="2">
    <source>
        <dbReference type="SAM" id="Phobius"/>
    </source>
</evidence>
<protein>
    <submittedName>
        <fullName evidence="3">Uncharacterized protein</fullName>
    </submittedName>
</protein>
<keyword evidence="2" id="KW-1133">Transmembrane helix</keyword>
<dbReference type="EMBL" id="VWOX01000001">
    <property type="protein sequence ID" value="KAA5546951.1"/>
    <property type="molecule type" value="Genomic_DNA"/>
</dbReference>
<dbReference type="RefSeq" id="WP_150074059.1">
    <property type="nucleotide sequence ID" value="NZ_VWOX01000001.1"/>
</dbReference>
<feature type="region of interest" description="Disordered" evidence="1">
    <location>
        <begin position="90"/>
        <end position="109"/>
    </location>
</feature>
<dbReference type="AlphaFoldDB" id="A0A5M6DHE9"/>
<dbReference type="Proteomes" id="UP000324479">
    <property type="component" value="Unassembled WGS sequence"/>
</dbReference>
<evidence type="ECO:0000313" key="3">
    <source>
        <dbReference type="EMBL" id="KAA5546951.1"/>
    </source>
</evidence>
<reference evidence="3 4" key="1">
    <citation type="submission" date="2019-08" db="EMBL/GenBank/DDBJ databases">
        <authorList>
            <person name="Dhanesh K."/>
            <person name="Kumar G."/>
            <person name="Sasikala C."/>
            <person name="Venkata Ramana C."/>
        </authorList>
    </citation>
    <scope>NUCLEOTIDE SEQUENCE [LARGE SCALE GENOMIC DNA]</scope>
    <source>
        <strain evidence="3 4">JC645</strain>
    </source>
</reference>
<keyword evidence="4" id="KW-1185">Reference proteome</keyword>
<proteinExistence type="predicted"/>
<feature type="transmembrane region" description="Helical" evidence="2">
    <location>
        <begin position="12"/>
        <end position="34"/>
    </location>
</feature>
<keyword evidence="2" id="KW-0812">Transmembrane</keyword>
<comment type="caution">
    <text evidence="3">The sequence shown here is derived from an EMBL/GenBank/DDBJ whole genome shotgun (WGS) entry which is preliminary data.</text>
</comment>
<evidence type="ECO:0000256" key="1">
    <source>
        <dbReference type="SAM" id="MobiDB-lite"/>
    </source>
</evidence>
<feature type="compositionally biased region" description="Basic and acidic residues" evidence="1">
    <location>
        <begin position="90"/>
        <end position="100"/>
    </location>
</feature>
<gene>
    <name evidence="3" type="ORF">FYK55_00570</name>
</gene>
<accession>A0A5M6DHE9</accession>